<gene>
    <name evidence="3" type="ORF">HNQ65_001082</name>
</gene>
<sequence>MPASTEFPIWKIHADILRTLHGNGNRLVLVAPAGSGKTTQMLLDAGVAGEKMIVALQDDRALQKVGAVVFDDFHERNLLSDVTLALVKHLQQSQRLEDAGDVCRTECGASGGVFKHIPHSHFRRAELSFGGGLPAAAGSAPFHRAGGGDS</sequence>
<dbReference type="EMBL" id="JACHIG010000002">
    <property type="protein sequence ID" value="MBB5031514.1"/>
    <property type="molecule type" value="Genomic_DNA"/>
</dbReference>
<dbReference type="PANTHER" id="PTHR43519:SF1">
    <property type="entry name" value="ATP-DEPENDENT RNA HELICASE HRPB"/>
    <property type="match status" value="1"/>
</dbReference>
<keyword evidence="2" id="KW-0347">Helicase</keyword>
<evidence type="ECO:0000313" key="3">
    <source>
        <dbReference type="EMBL" id="MBB5031514.1"/>
    </source>
</evidence>
<evidence type="ECO:0000313" key="4">
    <source>
        <dbReference type="Proteomes" id="UP000590740"/>
    </source>
</evidence>
<keyword evidence="1" id="KW-0378">Hydrolase</keyword>
<comment type="caution">
    <text evidence="3">The sequence shown here is derived from an EMBL/GenBank/DDBJ whole genome shotgun (WGS) entry which is preliminary data.</text>
</comment>
<dbReference type="AlphaFoldDB" id="A0A7W7Y8G9"/>
<keyword evidence="4" id="KW-1185">Reference proteome</keyword>
<dbReference type="RefSeq" id="WP_184338461.1">
    <property type="nucleotide sequence ID" value="NZ_JACHIG010000002.1"/>
</dbReference>
<evidence type="ECO:0000256" key="2">
    <source>
        <dbReference type="ARBA" id="ARBA00022806"/>
    </source>
</evidence>
<proteinExistence type="predicted"/>
<evidence type="ECO:0000256" key="1">
    <source>
        <dbReference type="ARBA" id="ARBA00022801"/>
    </source>
</evidence>
<dbReference type="InterPro" id="IPR027417">
    <property type="entry name" value="P-loop_NTPase"/>
</dbReference>
<dbReference type="SUPFAM" id="SSF52540">
    <property type="entry name" value="P-loop containing nucleoside triphosphate hydrolases"/>
    <property type="match status" value="1"/>
</dbReference>
<dbReference type="PANTHER" id="PTHR43519">
    <property type="entry name" value="ATP-DEPENDENT RNA HELICASE HRPB"/>
    <property type="match status" value="1"/>
</dbReference>
<name>A0A7W7Y8G9_9BACT</name>
<dbReference type="GO" id="GO:0016787">
    <property type="term" value="F:hydrolase activity"/>
    <property type="evidence" value="ECO:0007669"/>
    <property type="project" value="UniProtKB-KW"/>
</dbReference>
<keyword evidence="2" id="KW-0547">Nucleotide-binding</keyword>
<organism evidence="3 4">
    <name type="scientific">Prosthecobacter vanneervenii</name>
    <dbReference type="NCBI Taxonomy" id="48466"/>
    <lineage>
        <taxon>Bacteria</taxon>
        <taxon>Pseudomonadati</taxon>
        <taxon>Verrucomicrobiota</taxon>
        <taxon>Verrucomicrobiia</taxon>
        <taxon>Verrucomicrobiales</taxon>
        <taxon>Verrucomicrobiaceae</taxon>
        <taxon>Prosthecobacter</taxon>
    </lineage>
</organism>
<protein>
    <submittedName>
        <fullName evidence="3">Uncharacterized protein</fullName>
    </submittedName>
</protein>
<reference evidence="3 4" key="1">
    <citation type="submission" date="2020-08" db="EMBL/GenBank/DDBJ databases">
        <title>Genomic Encyclopedia of Type Strains, Phase IV (KMG-IV): sequencing the most valuable type-strain genomes for metagenomic binning, comparative biology and taxonomic classification.</title>
        <authorList>
            <person name="Goeker M."/>
        </authorList>
    </citation>
    <scope>NUCLEOTIDE SEQUENCE [LARGE SCALE GENOMIC DNA]</scope>
    <source>
        <strain evidence="3 4">DSM 12252</strain>
    </source>
</reference>
<dbReference type="Gene3D" id="3.40.50.300">
    <property type="entry name" value="P-loop containing nucleotide triphosphate hydrolases"/>
    <property type="match status" value="2"/>
</dbReference>
<dbReference type="GO" id="GO:0004386">
    <property type="term" value="F:helicase activity"/>
    <property type="evidence" value="ECO:0007669"/>
    <property type="project" value="UniProtKB-KW"/>
</dbReference>
<accession>A0A7W7Y8G9</accession>
<keyword evidence="2" id="KW-0067">ATP-binding</keyword>
<dbReference type="Proteomes" id="UP000590740">
    <property type="component" value="Unassembled WGS sequence"/>
</dbReference>